<keyword evidence="2" id="KW-0012">Acyltransferase</keyword>
<dbReference type="Pfam" id="PF25087">
    <property type="entry name" value="GMPPB_C"/>
    <property type="match status" value="1"/>
</dbReference>
<dbReference type="InterPro" id="IPR050065">
    <property type="entry name" value="GlmU-like"/>
</dbReference>
<protein>
    <submittedName>
        <fullName evidence="4">UDP-N-acetylglucosamine diphosphorylase</fullName>
    </submittedName>
</protein>
<keyword evidence="1" id="KW-0808">Transferase</keyword>
<evidence type="ECO:0000313" key="5">
    <source>
        <dbReference type="Proteomes" id="UP000217838"/>
    </source>
</evidence>
<dbReference type="PANTHER" id="PTHR43584">
    <property type="entry name" value="NUCLEOTIDYL TRANSFERASE"/>
    <property type="match status" value="1"/>
</dbReference>
<sequence>MIDSLKVKDFFNLESCSFKDLFSSSKLLWDALSHLENYINTKALGHIESDVTEHATLVNASKISIGKNTTIFPGAYIEGPCIIGRNVQIGHSAYIRPYSLIGDFCTVGHSSEIKHSIMLPHSKAPHFNYVGDSILGSYVNLGAGVILANYKLNGSLVTIKYEEKKISTGLSKFGAIIGDESSLGCNSVTNPGTLLSKGFFCKPCSNLQGYYHKAQNEAKNA</sequence>
<dbReference type="GO" id="GO:0016746">
    <property type="term" value="F:acyltransferase activity"/>
    <property type="evidence" value="ECO:0007669"/>
    <property type="project" value="UniProtKB-KW"/>
</dbReference>
<evidence type="ECO:0000313" key="4">
    <source>
        <dbReference type="EMBL" id="PCI92653.1"/>
    </source>
</evidence>
<evidence type="ECO:0000259" key="3">
    <source>
        <dbReference type="Pfam" id="PF25087"/>
    </source>
</evidence>
<proteinExistence type="predicted"/>
<gene>
    <name evidence="4" type="ORF">COB11_06855</name>
</gene>
<dbReference type="InterPro" id="IPR056729">
    <property type="entry name" value="GMPPB_C"/>
</dbReference>
<evidence type="ECO:0000256" key="1">
    <source>
        <dbReference type="ARBA" id="ARBA00022679"/>
    </source>
</evidence>
<dbReference type="AlphaFoldDB" id="A0A2A4YCZ0"/>
<comment type="caution">
    <text evidence="4">The sequence shown here is derived from an EMBL/GenBank/DDBJ whole genome shotgun (WGS) entry which is preliminary data.</text>
</comment>
<dbReference type="InterPro" id="IPR011004">
    <property type="entry name" value="Trimer_LpxA-like_sf"/>
</dbReference>
<evidence type="ECO:0000256" key="2">
    <source>
        <dbReference type="ARBA" id="ARBA00023315"/>
    </source>
</evidence>
<dbReference type="Gene3D" id="2.160.10.10">
    <property type="entry name" value="Hexapeptide repeat proteins"/>
    <property type="match status" value="1"/>
</dbReference>
<dbReference type="EMBL" id="NVUU01000091">
    <property type="protein sequence ID" value="PCI92653.1"/>
    <property type="molecule type" value="Genomic_DNA"/>
</dbReference>
<accession>A0A2A4YCZ0</accession>
<dbReference type="SUPFAM" id="SSF51161">
    <property type="entry name" value="Trimeric LpxA-like enzymes"/>
    <property type="match status" value="1"/>
</dbReference>
<dbReference type="GO" id="GO:0016779">
    <property type="term" value="F:nucleotidyltransferase activity"/>
    <property type="evidence" value="ECO:0007669"/>
    <property type="project" value="UniProtKB-ARBA"/>
</dbReference>
<dbReference type="PANTHER" id="PTHR43584:SF8">
    <property type="entry name" value="N-ACETYLMURAMATE ALPHA-1-PHOSPHATE URIDYLYLTRANSFERASE"/>
    <property type="match status" value="1"/>
</dbReference>
<reference evidence="5" key="1">
    <citation type="submission" date="2017-08" db="EMBL/GenBank/DDBJ databases">
        <title>A dynamic microbial community with high functional redundancy inhabits the cold, oxic subseafloor aquifer.</title>
        <authorList>
            <person name="Tully B.J."/>
            <person name="Wheat C.G."/>
            <person name="Glazer B.T."/>
            <person name="Huber J.A."/>
        </authorList>
    </citation>
    <scope>NUCLEOTIDE SEQUENCE [LARGE SCALE GENOMIC DNA]</scope>
</reference>
<name>A0A2A4YCZ0_UNCAE</name>
<dbReference type="Proteomes" id="UP000217838">
    <property type="component" value="Unassembled WGS sequence"/>
</dbReference>
<feature type="domain" description="Mannose-1-phosphate guanyltransferase C-terminal" evidence="3">
    <location>
        <begin position="77"/>
        <end position="161"/>
    </location>
</feature>
<organism evidence="4 5">
    <name type="scientific">Aerophobetes bacterium</name>
    <dbReference type="NCBI Taxonomy" id="2030807"/>
    <lineage>
        <taxon>Bacteria</taxon>
        <taxon>Candidatus Aerophobota</taxon>
    </lineage>
</organism>